<gene>
    <name evidence="8" type="primary">dapF</name>
    <name evidence="10" type="ORF">SAMN02745196_00408</name>
</gene>
<feature type="binding site" evidence="8">
    <location>
        <position position="192"/>
    </location>
    <ligand>
        <name>substrate</name>
    </ligand>
</feature>
<dbReference type="NCBIfam" id="TIGR00652">
    <property type="entry name" value="DapF"/>
    <property type="match status" value="1"/>
</dbReference>
<dbReference type="InterPro" id="IPR001653">
    <property type="entry name" value="DAP_epimerase_DapF"/>
</dbReference>
<comment type="subunit">
    <text evidence="8">Homodimer.</text>
</comment>
<dbReference type="RefSeq" id="WP_072829551.1">
    <property type="nucleotide sequence ID" value="NZ_FQXP01000003.1"/>
</dbReference>
<keyword evidence="8" id="KW-0963">Cytoplasm</keyword>
<dbReference type="PANTHER" id="PTHR31689">
    <property type="entry name" value="DIAMINOPIMELATE EPIMERASE, CHLOROPLASTIC"/>
    <property type="match status" value="1"/>
</dbReference>
<dbReference type="GO" id="GO:0009089">
    <property type="term" value="P:lysine biosynthetic process via diaminopimelate"/>
    <property type="evidence" value="ECO:0007669"/>
    <property type="project" value="UniProtKB-UniRule"/>
</dbReference>
<evidence type="ECO:0000256" key="6">
    <source>
        <dbReference type="ARBA" id="ARBA00023235"/>
    </source>
</evidence>
<feature type="binding site" evidence="8">
    <location>
        <begin position="210"/>
        <end position="211"/>
    </location>
    <ligand>
        <name>substrate</name>
    </ligand>
</feature>
<feature type="binding site" evidence="8">
    <location>
        <position position="64"/>
    </location>
    <ligand>
        <name>substrate</name>
    </ligand>
</feature>
<evidence type="ECO:0000256" key="5">
    <source>
        <dbReference type="ARBA" id="ARBA00023154"/>
    </source>
</evidence>
<feature type="active site" evidence="9">
    <location>
        <position position="73"/>
    </location>
</feature>
<evidence type="ECO:0000313" key="11">
    <source>
        <dbReference type="Proteomes" id="UP000184526"/>
    </source>
</evidence>
<dbReference type="PANTHER" id="PTHR31689:SF0">
    <property type="entry name" value="DIAMINOPIMELATE EPIMERASE"/>
    <property type="match status" value="1"/>
</dbReference>
<evidence type="ECO:0000256" key="3">
    <source>
        <dbReference type="ARBA" id="ARBA00013080"/>
    </source>
</evidence>
<evidence type="ECO:0000256" key="1">
    <source>
        <dbReference type="ARBA" id="ARBA00005196"/>
    </source>
</evidence>
<dbReference type="EC" id="5.1.1.7" evidence="3 8"/>
<dbReference type="InterPro" id="IPR018510">
    <property type="entry name" value="DAP_epimerase_AS"/>
</dbReference>
<feature type="binding site" evidence="8">
    <location>
        <begin position="74"/>
        <end position="75"/>
    </location>
    <ligand>
        <name>substrate</name>
    </ligand>
</feature>
<dbReference type="STRING" id="1121306.SAMN02745196_00408"/>
<accession>A0A1M5T281</accession>
<keyword evidence="6 8" id="KW-0413">Isomerase</keyword>
<keyword evidence="11" id="KW-1185">Reference proteome</keyword>
<protein>
    <recommendedName>
        <fullName evidence="3 8">Diaminopimelate epimerase</fullName>
        <shortName evidence="8">DAP epimerase</shortName>
        <ecNumber evidence="3 8">5.1.1.7</ecNumber>
    </recommendedName>
    <alternativeName>
        <fullName evidence="8">PLP-independent amino acid racemase</fullName>
    </alternativeName>
</protein>
<organism evidence="10 11">
    <name type="scientific">Clostridium collagenovorans DSM 3089</name>
    <dbReference type="NCBI Taxonomy" id="1121306"/>
    <lineage>
        <taxon>Bacteria</taxon>
        <taxon>Bacillati</taxon>
        <taxon>Bacillota</taxon>
        <taxon>Clostridia</taxon>
        <taxon>Eubacteriales</taxon>
        <taxon>Clostridiaceae</taxon>
        <taxon>Clostridium</taxon>
    </lineage>
</organism>
<dbReference type="UniPathway" id="UPA00034">
    <property type="reaction ID" value="UER00025"/>
</dbReference>
<evidence type="ECO:0000256" key="7">
    <source>
        <dbReference type="ARBA" id="ARBA00051712"/>
    </source>
</evidence>
<dbReference type="GO" id="GO:0008837">
    <property type="term" value="F:diaminopimelate epimerase activity"/>
    <property type="evidence" value="ECO:0007669"/>
    <property type="project" value="UniProtKB-UniRule"/>
</dbReference>
<dbReference type="GO" id="GO:0005829">
    <property type="term" value="C:cytosol"/>
    <property type="evidence" value="ECO:0007669"/>
    <property type="project" value="TreeGrafter"/>
</dbReference>
<comment type="catalytic activity">
    <reaction evidence="7 8">
        <text>(2S,6S)-2,6-diaminopimelate = meso-2,6-diaminopimelate</text>
        <dbReference type="Rhea" id="RHEA:15393"/>
        <dbReference type="ChEBI" id="CHEBI:57609"/>
        <dbReference type="ChEBI" id="CHEBI:57791"/>
        <dbReference type="EC" id="5.1.1.7"/>
    </reaction>
</comment>
<evidence type="ECO:0000256" key="2">
    <source>
        <dbReference type="ARBA" id="ARBA00010219"/>
    </source>
</evidence>
<comment type="caution">
    <text evidence="8">Lacks conserved residue(s) required for the propagation of feature annotation.</text>
</comment>
<evidence type="ECO:0000256" key="8">
    <source>
        <dbReference type="HAMAP-Rule" id="MF_00197"/>
    </source>
</evidence>
<comment type="subcellular location">
    <subcellularLocation>
        <location evidence="8">Cytoplasm</location>
    </subcellularLocation>
</comment>
<sequence>MILDFLKIEGLGNDFVVIDNRENIIKDYSLITRKLCSRRFGIGGDGVLFVENSEEADCEMIIYNADGSYAAMCGNGIRCFAKYVYEKKICMCNPITIKTGDGIKKAYLELENDKVENVKINMGKESFNPKNIPLVGEEEFINKTIVAGNKEYRVTSLLMGVPHTVVLGALKDIDINEGAFIEKSEYFPKGTNVNFCEVINNEYIKVKTWERGAGATLACGTGSCACAVVTSKLGLTNNKVTVEVPGGKMMVEVNENEVYMIGPCNIVFEGTIEI</sequence>
<comment type="similarity">
    <text evidence="2 8">Belongs to the diaminopimelate epimerase family.</text>
</comment>
<dbReference type="Pfam" id="PF01678">
    <property type="entry name" value="DAP_epimerase"/>
    <property type="match status" value="2"/>
</dbReference>
<comment type="pathway">
    <text evidence="1 8">Amino-acid biosynthesis; L-lysine biosynthesis via DAP pathway; DL-2,6-diaminopimelate from LL-2,6-diaminopimelate: step 1/1.</text>
</comment>
<feature type="binding site" evidence="8">
    <location>
        <begin position="220"/>
        <end position="221"/>
    </location>
    <ligand>
        <name>substrate</name>
    </ligand>
</feature>
<reference evidence="10 11" key="1">
    <citation type="submission" date="2016-11" db="EMBL/GenBank/DDBJ databases">
        <authorList>
            <person name="Jaros S."/>
            <person name="Januszkiewicz K."/>
            <person name="Wedrychowicz H."/>
        </authorList>
    </citation>
    <scope>NUCLEOTIDE SEQUENCE [LARGE SCALE GENOMIC DNA]</scope>
    <source>
        <strain evidence="10 11">DSM 3089</strain>
    </source>
</reference>
<dbReference type="Gene3D" id="3.10.310.10">
    <property type="entry name" value="Diaminopimelate Epimerase, Chain A, domain 1"/>
    <property type="match status" value="2"/>
</dbReference>
<name>A0A1M5T281_9CLOT</name>
<keyword evidence="5 8" id="KW-0457">Lysine biosynthesis</keyword>
<feature type="active site" description="Proton acceptor" evidence="8">
    <location>
        <position position="219"/>
    </location>
</feature>
<feature type="site" description="Could be important to modulate the pK values of the two catalytic cysteine residues" evidence="8">
    <location>
        <position position="210"/>
    </location>
</feature>
<dbReference type="EMBL" id="FQXP01000003">
    <property type="protein sequence ID" value="SHH44835.1"/>
    <property type="molecule type" value="Genomic_DNA"/>
</dbReference>
<dbReference type="Proteomes" id="UP000184526">
    <property type="component" value="Unassembled WGS sequence"/>
</dbReference>
<dbReference type="HAMAP" id="MF_00197">
    <property type="entry name" value="DAP_epimerase"/>
    <property type="match status" value="1"/>
</dbReference>
<evidence type="ECO:0000256" key="9">
    <source>
        <dbReference type="PROSITE-ProRule" id="PRU10125"/>
    </source>
</evidence>
<feature type="active site" description="Proton donor" evidence="8">
    <location>
        <position position="73"/>
    </location>
</feature>
<comment type="function">
    <text evidence="8">Catalyzes the stereoinversion of LL-2,6-diaminopimelate (L,L-DAP) to meso-diaminopimelate (meso-DAP), a precursor of L-lysine and an essential component of the bacterial peptidoglycan.</text>
</comment>
<feature type="binding site" evidence="8">
    <location>
        <position position="13"/>
    </location>
    <ligand>
        <name>substrate</name>
    </ligand>
</feature>
<keyword evidence="4 8" id="KW-0028">Amino-acid biosynthesis</keyword>
<evidence type="ECO:0000313" key="10">
    <source>
        <dbReference type="EMBL" id="SHH44835.1"/>
    </source>
</evidence>
<dbReference type="PROSITE" id="PS01326">
    <property type="entry name" value="DAP_EPIMERASE"/>
    <property type="match status" value="1"/>
</dbReference>
<dbReference type="OrthoDB" id="9805408at2"/>
<feature type="site" description="Could be important to modulate the pK values of the two catalytic cysteine residues" evidence="8">
    <location>
        <position position="163"/>
    </location>
</feature>
<dbReference type="AlphaFoldDB" id="A0A1M5T281"/>
<proteinExistence type="inferred from homology"/>
<evidence type="ECO:0000256" key="4">
    <source>
        <dbReference type="ARBA" id="ARBA00022605"/>
    </source>
</evidence>
<dbReference type="SUPFAM" id="SSF54506">
    <property type="entry name" value="Diaminopimelate epimerase-like"/>
    <property type="match status" value="2"/>
</dbReference>